<proteinExistence type="predicted"/>
<reference evidence="2" key="1">
    <citation type="submission" date="2020-10" db="EMBL/GenBank/DDBJ databases">
        <authorList>
            <person name="Gilroy R."/>
        </authorList>
    </citation>
    <scope>NUCLEOTIDE SEQUENCE</scope>
    <source>
        <strain evidence="2">CHK195-4489</strain>
    </source>
</reference>
<comment type="caution">
    <text evidence="2">The sequence shown here is derived from an EMBL/GenBank/DDBJ whole genome shotgun (WGS) entry which is preliminary data.</text>
</comment>
<evidence type="ECO:0000313" key="3">
    <source>
        <dbReference type="Proteomes" id="UP000824089"/>
    </source>
</evidence>
<dbReference type="AlphaFoldDB" id="A0A9D1I8M7"/>
<dbReference type="EMBL" id="DVMM01000131">
    <property type="protein sequence ID" value="HIU29882.1"/>
    <property type="molecule type" value="Genomic_DNA"/>
</dbReference>
<accession>A0A9D1I8M7</accession>
<evidence type="ECO:0000259" key="1">
    <source>
        <dbReference type="Pfam" id="PF08909"/>
    </source>
</evidence>
<reference evidence="2" key="2">
    <citation type="journal article" date="2021" name="PeerJ">
        <title>Extensive microbial diversity within the chicken gut microbiome revealed by metagenomics and culture.</title>
        <authorList>
            <person name="Gilroy R."/>
            <person name="Ravi A."/>
            <person name="Getino M."/>
            <person name="Pursley I."/>
            <person name="Horton D.L."/>
            <person name="Alikhan N.F."/>
            <person name="Baker D."/>
            <person name="Gharbi K."/>
            <person name="Hall N."/>
            <person name="Watson M."/>
            <person name="Adriaenssens E.M."/>
            <person name="Foster-Nyarko E."/>
            <person name="Jarju S."/>
            <person name="Secka A."/>
            <person name="Antonio M."/>
            <person name="Oren A."/>
            <person name="Chaudhuri R.R."/>
            <person name="La Ragione R."/>
            <person name="Hildebrand F."/>
            <person name="Pallen M.J."/>
        </authorList>
    </citation>
    <scope>NUCLEOTIDE SEQUENCE</scope>
    <source>
        <strain evidence="2">CHK195-4489</strain>
    </source>
</reference>
<protein>
    <submittedName>
        <fullName evidence="2">DUF1854 domain-containing protein</fullName>
    </submittedName>
</protein>
<feature type="domain" description="DUF1854" evidence="1">
    <location>
        <begin position="35"/>
        <end position="167"/>
    </location>
</feature>
<evidence type="ECO:0000313" key="2">
    <source>
        <dbReference type="EMBL" id="HIU29882.1"/>
    </source>
</evidence>
<organism evidence="2 3">
    <name type="scientific">Candidatus Egerieisoma faecipullorum</name>
    <dbReference type="NCBI Taxonomy" id="2840963"/>
    <lineage>
        <taxon>Bacteria</taxon>
        <taxon>Bacillati</taxon>
        <taxon>Bacillota</taxon>
        <taxon>Clostridia</taxon>
        <taxon>Eubacteriales</taxon>
        <taxon>Clostridiaceae</taxon>
        <taxon>Clostridiaceae incertae sedis</taxon>
        <taxon>Candidatus Egerieisoma</taxon>
    </lineage>
</organism>
<dbReference type="Pfam" id="PF08909">
    <property type="entry name" value="DUF1854"/>
    <property type="match status" value="1"/>
</dbReference>
<name>A0A9D1I8M7_9CLOT</name>
<sequence length="170" mass="19414">MEEIAKMNYLASETLRFTKTKGGFLSLSVGEKTYARIMIQRAFPLSQPAGYLSVREVKENREPGEEIGIIEDLASLPEDQQKLVREELEMRYFTPDIIRIHKLKDEHGFVYMEAETTAGARSVTAHNNSSSFIRLSPKRMLIIDVDGNRYHIPDISALDKKSIRNLEVIV</sequence>
<dbReference type="Proteomes" id="UP000824089">
    <property type="component" value="Unassembled WGS sequence"/>
</dbReference>
<dbReference type="InterPro" id="IPR015005">
    <property type="entry name" value="DUF1854"/>
</dbReference>
<gene>
    <name evidence="2" type="ORF">IAD50_06245</name>
</gene>